<dbReference type="PANTHER" id="PTHR35610:SF7">
    <property type="entry name" value="3-ISOPROPYLMALATE DEHYDRATASE"/>
    <property type="match status" value="1"/>
</dbReference>
<feature type="transmembrane region" description="Helical" evidence="2">
    <location>
        <begin position="27"/>
        <end position="48"/>
    </location>
</feature>
<dbReference type="AlphaFoldDB" id="K0IED2"/>
<dbReference type="InParanoid" id="K0IED2"/>
<evidence type="ECO:0000313" key="4">
    <source>
        <dbReference type="Proteomes" id="UP000008037"/>
    </source>
</evidence>
<name>K0IED2_NITGG</name>
<keyword evidence="2" id="KW-0812">Transmembrane</keyword>
<dbReference type="STRING" id="1237085.Ngar_c11950"/>
<dbReference type="Proteomes" id="UP000008037">
    <property type="component" value="Chromosome"/>
</dbReference>
<accession>K0IED2</accession>
<gene>
    <name evidence="3" type="ordered locus">Ngar_c11950</name>
</gene>
<evidence type="ECO:0000313" key="3">
    <source>
        <dbReference type="EMBL" id="AFU58135.1"/>
    </source>
</evidence>
<dbReference type="KEGG" id="nga:Ngar_c11950"/>
<dbReference type="InterPro" id="IPR038389">
    <property type="entry name" value="PSMG2_sf"/>
</dbReference>
<dbReference type="SUPFAM" id="SSF159659">
    <property type="entry name" value="Cgl1923-like"/>
    <property type="match status" value="1"/>
</dbReference>
<dbReference type="PANTHER" id="PTHR35610">
    <property type="entry name" value="3-ISOPROPYLMALATE DEHYDRATASE-RELATED"/>
    <property type="match status" value="1"/>
</dbReference>
<evidence type="ECO:0000256" key="1">
    <source>
        <dbReference type="SAM" id="MobiDB-lite"/>
    </source>
</evidence>
<proteinExistence type="predicted"/>
<feature type="region of interest" description="Disordered" evidence="1">
    <location>
        <begin position="246"/>
        <end position="265"/>
    </location>
</feature>
<dbReference type="Pfam" id="PF09754">
    <property type="entry name" value="PAC2"/>
    <property type="match status" value="1"/>
</dbReference>
<organism evidence="3 4">
    <name type="scientific">Nitrososphaera gargensis (strain Ga9.2)</name>
    <dbReference type="NCBI Taxonomy" id="1237085"/>
    <lineage>
        <taxon>Archaea</taxon>
        <taxon>Nitrososphaerota</taxon>
        <taxon>Nitrososphaeria</taxon>
        <taxon>Nitrososphaerales</taxon>
        <taxon>Nitrososphaeraceae</taxon>
        <taxon>Nitrososphaera</taxon>
    </lineage>
</organism>
<sequence length="265" mass="28695">MMMAGRDNERTAIRPVERNQKIRLNDAILIAGFPGPGIVGAMSASYMIEQQKMHQIAYVDSDFITPGVMYIGGRLRHPFRIYANNEGTACILVCDAPVILSGIRPLLNAVVRWAKDNDVREIMVLEGIATLNLPEAARKPLVMTSDGRSDDHGYLSHIKGKAEAAPPAFIAGISGGLLAACLSNGIPCTGLLISSIAGIPDPEGAAILIEKANELANNPFKIDVRELRTEAAELKRQMQELINSVQRQQRQQENQQIGGGPGIYS</sequence>
<dbReference type="EMBL" id="CP002408">
    <property type="protein sequence ID" value="AFU58135.1"/>
    <property type="molecule type" value="Genomic_DNA"/>
</dbReference>
<dbReference type="BioCyc" id="CNIT1237085:G1324-1193-MONOMER"/>
<dbReference type="HOGENOM" id="CLU_075000_0_0_2"/>
<keyword evidence="4" id="KW-1185">Reference proteome</keyword>
<evidence type="ECO:0000256" key="2">
    <source>
        <dbReference type="SAM" id="Phobius"/>
    </source>
</evidence>
<dbReference type="InterPro" id="IPR019151">
    <property type="entry name" value="Proteasome_assmbl_chaperone_2"/>
</dbReference>
<reference evidence="3 4" key="1">
    <citation type="journal article" date="2012" name="Environ. Microbiol.">
        <title>The genome of the ammonia-oxidizing Candidatus Nitrososphaera gargensis: insights into metabolic versatility and environmental adaptations.</title>
        <authorList>
            <person name="Spang A."/>
            <person name="Poehlein A."/>
            <person name="Offre P."/>
            <person name="Zumbragel S."/>
            <person name="Haider S."/>
            <person name="Rychlik N."/>
            <person name="Nowka B."/>
            <person name="Schmeisser C."/>
            <person name="Lebedeva E.V."/>
            <person name="Rattei T."/>
            <person name="Bohm C."/>
            <person name="Schmid M."/>
            <person name="Galushko A."/>
            <person name="Hatzenpichler R."/>
            <person name="Weinmaier T."/>
            <person name="Daniel R."/>
            <person name="Schleper C."/>
            <person name="Spieck E."/>
            <person name="Streit W."/>
            <person name="Wagner M."/>
        </authorList>
    </citation>
    <scope>NUCLEOTIDE SEQUENCE [LARGE SCALE GENOMIC DNA]</scope>
    <source>
        <strain evidence="4">Ga9.2</strain>
    </source>
</reference>
<keyword evidence="2" id="KW-1133">Transmembrane helix</keyword>
<protein>
    <recommendedName>
        <fullName evidence="5">3-isopropylmalate dehydratase</fullName>
    </recommendedName>
</protein>
<evidence type="ECO:0008006" key="5">
    <source>
        <dbReference type="Google" id="ProtNLM"/>
    </source>
</evidence>
<dbReference type="Gene3D" id="3.40.50.10900">
    <property type="entry name" value="PAC-like subunit"/>
    <property type="match status" value="1"/>
</dbReference>
<keyword evidence="2" id="KW-0472">Membrane</keyword>
<feature type="compositionally biased region" description="Low complexity" evidence="1">
    <location>
        <begin position="246"/>
        <end position="256"/>
    </location>
</feature>